<feature type="domain" description="HTH gntR-type" evidence="4">
    <location>
        <begin position="21"/>
        <end position="88"/>
    </location>
</feature>
<evidence type="ECO:0000313" key="6">
    <source>
        <dbReference type="Proteomes" id="UP000617634"/>
    </source>
</evidence>
<dbReference type="InterPro" id="IPR036388">
    <property type="entry name" value="WH-like_DNA-bd_sf"/>
</dbReference>
<keyword evidence="3" id="KW-0804">Transcription</keyword>
<evidence type="ECO:0000256" key="1">
    <source>
        <dbReference type="ARBA" id="ARBA00023015"/>
    </source>
</evidence>
<dbReference type="Pfam" id="PF00392">
    <property type="entry name" value="GntR"/>
    <property type="match status" value="1"/>
</dbReference>
<dbReference type="InterPro" id="IPR011711">
    <property type="entry name" value="GntR_C"/>
</dbReference>
<dbReference type="InterPro" id="IPR008920">
    <property type="entry name" value="TF_FadR/GntR_C"/>
</dbReference>
<dbReference type="SMART" id="SM00345">
    <property type="entry name" value="HTH_GNTR"/>
    <property type="match status" value="1"/>
</dbReference>
<evidence type="ECO:0000256" key="2">
    <source>
        <dbReference type="ARBA" id="ARBA00023125"/>
    </source>
</evidence>
<dbReference type="RefSeq" id="WP_197164985.1">
    <property type="nucleotide sequence ID" value="NZ_JADZGI010000002.1"/>
</dbReference>
<dbReference type="PANTHER" id="PTHR43537:SF24">
    <property type="entry name" value="GLUCONATE OPERON TRANSCRIPTIONAL REPRESSOR"/>
    <property type="match status" value="1"/>
</dbReference>
<dbReference type="Proteomes" id="UP000617634">
    <property type="component" value="Unassembled WGS sequence"/>
</dbReference>
<dbReference type="GO" id="GO:0003677">
    <property type="term" value="F:DNA binding"/>
    <property type="evidence" value="ECO:0007669"/>
    <property type="project" value="UniProtKB-KW"/>
</dbReference>
<comment type="caution">
    <text evidence="5">The sequence shown here is derived from an EMBL/GenBank/DDBJ whole genome shotgun (WGS) entry which is preliminary data.</text>
</comment>
<keyword evidence="2" id="KW-0238">DNA-binding</keyword>
<evidence type="ECO:0000259" key="4">
    <source>
        <dbReference type="PROSITE" id="PS50949"/>
    </source>
</evidence>
<proteinExistence type="predicted"/>
<dbReference type="SUPFAM" id="SSF46785">
    <property type="entry name" value="Winged helix' DNA-binding domain"/>
    <property type="match status" value="1"/>
</dbReference>
<sequence length="251" mass="28214">MNIEPYPNEPLSRQSAPQGAGVASERVADILAARILDGTLEPGARIKQDELADELSTSRIPVRDALRMLESRGLVSIRTNAGARVISLTRRDLEASFDVRERIEPLLLADSLSNFEQADIEYLHETLLHAEAAQELGESMLRYRAYHDASYRRHSSPFLAQIVARVWDTTHSYRLASLRRFLASEAGRSDRLAVLQPTGDEQSDKLAHGLEYRLHYEAVARRDIEGAQAALVLHIRRIRHRVLLACEAFVA</sequence>
<accession>A0A931HEK4</accession>
<dbReference type="GO" id="GO:0003700">
    <property type="term" value="F:DNA-binding transcription factor activity"/>
    <property type="evidence" value="ECO:0007669"/>
    <property type="project" value="InterPro"/>
</dbReference>
<dbReference type="EMBL" id="JADZGI010000002">
    <property type="protein sequence ID" value="MBH0113988.1"/>
    <property type="molecule type" value="Genomic_DNA"/>
</dbReference>
<protein>
    <submittedName>
        <fullName evidence="5">GntR family transcriptional regulator</fullName>
    </submittedName>
</protein>
<evidence type="ECO:0000313" key="5">
    <source>
        <dbReference type="EMBL" id="MBH0113988.1"/>
    </source>
</evidence>
<dbReference type="Gene3D" id="1.20.120.530">
    <property type="entry name" value="GntR ligand-binding domain-like"/>
    <property type="match status" value="1"/>
</dbReference>
<organism evidence="5 6">
    <name type="scientific">Novosphingobium aureum</name>
    <dbReference type="NCBI Taxonomy" id="2792964"/>
    <lineage>
        <taxon>Bacteria</taxon>
        <taxon>Pseudomonadati</taxon>
        <taxon>Pseudomonadota</taxon>
        <taxon>Alphaproteobacteria</taxon>
        <taxon>Sphingomonadales</taxon>
        <taxon>Sphingomonadaceae</taxon>
        <taxon>Novosphingobium</taxon>
    </lineage>
</organism>
<dbReference type="CDD" id="cd07377">
    <property type="entry name" value="WHTH_GntR"/>
    <property type="match status" value="1"/>
</dbReference>
<dbReference type="PROSITE" id="PS50949">
    <property type="entry name" value="HTH_GNTR"/>
    <property type="match status" value="1"/>
</dbReference>
<gene>
    <name evidence="5" type="ORF">I5E68_13655</name>
</gene>
<reference evidence="5" key="1">
    <citation type="submission" date="2020-11" db="EMBL/GenBank/DDBJ databases">
        <title>Novosphingobium aureum sp. nov., a marine bacterium isolated from sediment of a salt flat.</title>
        <authorList>
            <person name="Yoo Y."/>
            <person name="Kim J.-J."/>
        </authorList>
    </citation>
    <scope>NUCLEOTIDE SEQUENCE</scope>
    <source>
        <strain evidence="5">YJ-S2-02</strain>
    </source>
</reference>
<dbReference type="InterPro" id="IPR036390">
    <property type="entry name" value="WH_DNA-bd_sf"/>
</dbReference>
<keyword evidence="6" id="KW-1185">Reference proteome</keyword>
<dbReference type="AlphaFoldDB" id="A0A931HEK4"/>
<dbReference type="InterPro" id="IPR000524">
    <property type="entry name" value="Tscrpt_reg_HTH_GntR"/>
</dbReference>
<name>A0A931HEK4_9SPHN</name>
<evidence type="ECO:0000256" key="3">
    <source>
        <dbReference type="ARBA" id="ARBA00023163"/>
    </source>
</evidence>
<keyword evidence="1" id="KW-0805">Transcription regulation</keyword>
<dbReference type="PANTHER" id="PTHR43537">
    <property type="entry name" value="TRANSCRIPTIONAL REGULATOR, GNTR FAMILY"/>
    <property type="match status" value="1"/>
</dbReference>
<dbReference type="Pfam" id="PF07729">
    <property type="entry name" value="FCD"/>
    <property type="match status" value="1"/>
</dbReference>
<dbReference type="Gene3D" id="1.10.10.10">
    <property type="entry name" value="Winged helix-like DNA-binding domain superfamily/Winged helix DNA-binding domain"/>
    <property type="match status" value="1"/>
</dbReference>
<dbReference type="SUPFAM" id="SSF48008">
    <property type="entry name" value="GntR ligand-binding domain-like"/>
    <property type="match status" value="1"/>
</dbReference>